<dbReference type="InterPro" id="IPR014756">
    <property type="entry name" value="Ig_E-set"/>
</dbReference>
<dbReference type="Gene3D" id="3.20.20.70">
    <property type="entry name" value="Aldolase class I"/>
    <property type="match status" value="1"/>
</dbReference>
<keyword evidence="2 10" id="KW-0732">Signal</keyword>
<dbReference type="Gene3D" id="2.60.40.1180">
    <property type="entry name" value="Golgi alpha-mannosidase II"/>
    <property type="match status" value="1"/>
</dbReference>
<evidence type="ECO:0000256" key="3">
    <source>
        <dbReference type="ARBA" id="ARBA00022801"/>
    </source>
</evidence>
<keyword evidence="14" id="KW-1185">Reference proteome</keyword>
<dbReference type="SUPFAM" id="SSF51011">
    <property type="entry name" value="Glycosyl hydrolase domain"/>
    <property type="match status" value="1"/>
</dbReference>
<dbReference type="CDD" id="cd14792">
    <property type="entry name" value="GH27"/>
    <property type="match status" value="1"/>
</dbReference>
<proteinExistence type="inferred from homology"/>
<dbReference type="Pfam" id="PF03442">
    <property type="entry name" value="CBM_X2"/>
    <property type="match status" value="1"/>
</dbReference>
<name>A0ABT2GBX5_9MICO</name>
<dbReference type="Proteomes" id="UP001165580">
    <property type="component" value="Unassembled WGS sequence"/>
</dbReference>
<protein>
    <recommendedName>
        <fullName evidence="8">Alpha-galactosidase</fullName>
        <ecNumber evidence="8">3.2.1.22</ecNumber>
    </recommendedName>
    <alternativeName>
        <fullName evidence="8">Melibiase</fullName>
    </alternativeName>
</protein>
<dbReference type="PRINTS" id="PR00740">
    <property type="entry name" value="GLHYDRLASE27"/>
</dbReference>
<dbReference type="InterPro" id="IPR013785">
    <property type="entry name" value="Aldolase_TIM"/>
</dbReference>
<feature type="compositionally biased region" description="Pro residues" evidence="9">
    <location>
        <begin position="35"/>
        <end position="53"/>
    </location>
</feature>
<dbReference type="EC" id="3.2.1.22" evidence="8"/>
<dbReference type="SUPFAM" id="SSF81296">
    <property type="entry name" value="E set domains"/>
    <property type="match status" value="1"/>
</dbReference>
<dbReference type="InterPro" id="IPR013780">
    <property type="entry name" value="Glyco_hydro_b"/>
</dbReference>
<dbReference type="InterPro" id="IPR041233">
    <property type="entry name" value="Melibiase_C"/>
</dbReference>
<evidence type="ECO:0000256" key="2">
    <source>
        <dbReference type="ARBA" id="ARBA00022729"/>
    </source>
</evidence>
<dbReference type="Gene3D" id="2.60.40.10">
    <property type="entry name" value="Immunoglobulins"/>
    <property type="match status" value="1"/>
</dbReference>
<dbReference type="RefSeq" id="WP_259485238.1">
    <property type="nucleotide sequence ID" value="NZ_JANTEZ010000002.1"/>
</dbReference>
<feature type="chain" id="PRO_5045642122" description="Alpha-galactosidase" evidence="10">
    <location>
        <begin position="25"/>
        <end position="849"/>
    </location>
</feature>
<evidence type="ECO:0000256" key="5">
    <source>
        <dbReference type="ARBA" id="ARBA00023277"/>
    </source>
</evidence>
<feature type="domain" description="Alpha galactosidase C-terminal" evidence="12">
    <location>
        <begin position="410"/>
        <end position="483"/>
    </location>
</feature>
<comment type="caution">
    <text evidence="13">The sequence shown here is derived from an EMBL/GenBank/DDBJ whole genome shotgun (WGS) entry which is preliminary data.</text>
</comment>
<dbReference type="Pfam" id="PF16499">
    <property type="entry name" value="Melibiase_2"/>
    <property type="match status" value="1"/>
</dbReference>
<evidence type="ECO:0000256" key="4">
    <source>
        <dbReference type="ARBA" id="ARBA00023001"/>
    </source>
</evidence>
<reference evidence="13" key="1">
    <citation type="submission" date="2022-08" db="EMBL/GenBank/DDBJ databases">
        <authorList>
            <person name="Deng Y."/>
            <person name="Han X.-F."/>
            <person name="Zhang Y.-Q."/>
        </authorList>
    </citation>
    <scope>NUCLEOTIDE SEQUENCE</scope>
    <source>
        <strain evidence="13">CPCC 205716</strain>
    </source>
</reference>
<dbReference type="InterPro" id="IPR013783">
    <property type="entry name" value="Ig-like_fold"/>
</dbReference>
<dbReference type="InterPro" id="IPR005102">
    <property type="entry name" value="Carbo-bd_X2"/>
</dbReference>
<dbReference type="GO" id="GO:0016787">
    <property type="term" value="F:hydrolase activity"/>
    <property type="evidence" value="ECO:0007669"/>
    <property type="project" value="UniProtKB-KW"/>
</dbReference>
<evidence type="ECO:0000256" key="7">
    <source>
        <dbReference type="ARBA" id="ARBA00023326"/>
    </source>
</evidence>
<sequence length="849" mass="89967">MRSQSRLTRSAVATAALAVAGALAFGGTAASATPTPTPTPTEAPTATPTPTPTETPSGAKPPQTAPTPAPALPEGDLAAKPYLGWSSYSMQVYTDNGQWITADQIIAQSDAMHEKLQPFGYDHINVDAGWNGGVDEHGRPVPSTSLYPDGLQSVIDHVHGNGQKFGLYFIPGISAEVSDAAYPIAGAPGCTTADVVKQPLQQADYWGIGNRIDFANPCSQAYIDSIADELKSWGVDFIKFDSVTPGSGISDLSVDARDDVAAWSTALHERGIWFELSWALDIQYADLWKEKADGWRVDWDVECYCAHEALVSWDTISRLFPRMADWWRHGGPGGWNDLDSLNVGNGAMDGLTKDERRTAATLWAISAAPMYVGNDLTQLDDYGLGLLTNREVLAVQQNGVPAQPVSTSTNKQVWYALNADGTYTVALFNLGRTDSDITVDFSDIGLTGGGEVRDLWAGKKLGSFDSSFTGTAVPIHGVQLLKVTPAKNAGVTVNDDALRVSYDVPAGTPAEGQWMRNGGQEVAPVAQPFTVSVIDSSTGEGEPAVPSDGRSVALNDDAQGIVYSGTWSRSTGRGLGDFGDDVHYTEANGDAFQYTFQGTGIAFVSETHESQGEAEVYLDGQLVQTVDAHLDPSQGRGVQQVLYSASELPNGSHTLRVVKKSGSYLLLDKLDVSVESLLGASTATFDKAAPADASVELLRDPGELAGISHDGTALTEGSDYTLDGSTVTFSSAYLGTLPIGAAPLDVAFHGDLHGDVHSSTTDGAFATFAFTGTGVSWIGPTAPDQGRVDVYVDGAYVKTVDTQADVRRTNQTLFESSALKNGDHTLTVVKASGTIIRTDAFAYRVKKVK</sequence>
<keyword evidence="7" id="KW-0624">Polysaccharide degradation</keyword>
<evidence type="ECO:0000259" key="11">
    <source>
        <dbReference type="Pfam" id="PF03442"/>
    </source>
</evidence>
<gene>
    <name evidence="13" type="ORF">NVV95_03885</name>
</gene>
<feature type="domain" description="Carbohydrate binding X2" evidence="11">
    <location>
        <begin position="681"/>
        <end position="749"/>
    </location>
</feature>
<keyword evidence="6 8" id="KW-0326">Glycosidase</keyword>
<keyword evidence="8" id="KW-1015">Disulfide bond</keyword>
<dbReference type="PANTHER" id="PTHR11452">
    <property type="entry name" value="ALPHA-GALACTOSIDASE/ALPHA-N-ACETYLGALACTOSAMINIDASE"/>
    <property type="match status" value="1"/>
</dbReference>
<evidence type="ECO:0000256" key="10">
    <source>
        <dbReference type="SAM" id="SignalP"/>
    </source>
</evidence>
<evidence type="ECO:0000313" key="13">
    <source>
        <dbReference type="EMBL" id="MCS5713690.1"/>
    </source>
</evidence>
<organism evidence="13 14">
    <name type="scientific">Herbiconiux gentiana</name>
    <dbReference type="NCBI Taxonomy" id="2970912"/>
    <lineage>
        <taxon>Bacteria</taxon>
        <taxon>Bacillati</taxon>
        <taxon>Actinomycetota</taxon>
        <taxon>Actinomycetes</taxon>
        <taxon>Micrococcales</taxon>
        <taxon>Microbacteriaceae</taxon>
        <taxon>Herbiconiux</taxon>
    </lineage>
</organism>
<accession>A0ABT2GBX5</accession>
<dbReference type="PANTHER" id="PTHR11452:SF75">
    <property type="entry name" value="ALPHA-GALACTOSIDASE MEL1"/>
    <property type="match status" value="1"/>
</dbReference>
<keyword evidence="3 8" id="KW-0378">Hydrolase</keyword>
<evidence type="ECO:0000256" key="9">
    <source>
        <dbReference type="SAM" id="MobiDB-lite"/>
    </source>
</evidence>
<keyword evidence="5" id="KW-0119">Carbohydrate metabolism</keyword>
<evidence type="ECO:0000313" key="14">
    <source>
        <dbReference type="Proteomes" id="UP001165580"/>
    </source>
</evidence>
<keyword evidence="4" id="KW-0136">Cellulose degradation</keyword>
<feature type="signal peptide" evidence="10">
    <location>
        <begin position="1"/>
        <end position="24"/>
    </location>
</feature>
<evidence type="ECO:0000256" key="1">
    <source>
        <dbReference type="ARBA" id="ARBA00009743"/>
    </source>
</evidence>
<evidence type="ECO:0000256" key="6">
    <source>
        <dbReference type="ARBA" id="ARBA00023295"/>
    </source>
</evidence>
<comment type="similarity">
    <text evidence="1 8">Belongs to the glycosyl hydrolase 27 family.</text>
</comment>
<dbReference type="Pfam" id="PF17801">
    <property type="entry name" value="Melibiase_C"/>
    <property type="match status" value="1"/>
</dbReference>
<dbReference type="SUPFAM" id="SSF51445">
    <property type="entry name" value="(Trans)glycosidases"/>
    <property type="match status" value="1"/>
</dbReference>
<dbReference type="InterPro" id="IPR002241">
    <property type="entry name" value="Glyco_hydro_27"/>
</dbReference>
<evidence type="ECO:0000256" key="8">
    <source>
        <dbReference type="RuleBase" id="RU361168"/>
    </source>
</evidence>
<dbReference type="Gene3D" id="2.60.120.260">
    <property type="entry name" value="Galactose-binding domain-like"/>
    <property type="match status" value="2"/>
</dbReference>
<feature type="region of interest" description="Disordered" evidence="9">
    <location>
        <begin position="28"/>
        <end position="75"/>
    </location>
</feature>
<evidence type="ECO:0000259" key="12">
    <source>
        <dbReference type="Pfam" id="PF17801"/>
    </source>
</evidence>
<comment type="catalytic activity">
    <reaction evidence="8">
        <text>Hydrolysis of terminal, non-reducing alpha-D-galactose residues in alpha-D-galactosides, including galactose oligosaccharides, galactomannans and galactolipids.</text>
        <dbReference type="EC" id="3.2.1.22"/>
    </reaction>
</comment>
<dbReference type="InterPro" id="IPR017853">
    <property type="entry name" value="GH"/>
</dbReference>
<dbReference type="EMBL" id="JANTEZ010000002">
    <property type="protein sequence ID" value="MCS5713690.1"/>
    <property type="molecule type" value="Genomic_DNA"/>
</dbReference>